<protein>
    <submittedName>
        <fullName evidence="1">Uncharacterized protein</fullName>
    </submittedName>
</protein>
<dbReference type="Proteomes" id="UP000435112">
    <property type="component" value="Unassembled WGS sequence"/>
</dbReference>
<feature type="non-terminal residue" evidence="1">
    <location>
        <position position="1"/>
    </location>
</feature>
<sequence>TAFIVDGMQLSYLAFMLRYREIVTWDAWTIERAIVRARTSGLQADVVALLAEADSRNLVLNSAAYVVSLCVLDEVGDPSAVVACAERMKANGGWEKSVSKDPEVQEVLNRASAKLQEDALATDRDQ</sequence>
<organism evidence="1 3">
    <name type="scientific">Phytophthora rubi</name>
    <dbReference type="NCBI Taxonomy" id="129364"/>
    <lineage>
        <taxon>Eukaryota</taxon>
        <taxon>Sar</taxon>
        <taxon>Stramenopiles</taxon>
        <taxon>Oomycota</taxon>
        <taxon>Peronosporomycetes</taxon>
        <taxon>Peronosporales</taxon>
        <taxon>Peronosporaceae</taxon>
        <taxon>Phytophthora</taxon>
    </lineage>
</organism>
<dbReference type="Proteomes" id="UP000429607">
    <property type="component" value="Unassembled WGS sequence"/>
</dbReference>
<evidence type="ECO:0000313" key="4">
    <source>
        <dbReference type="Proteomes" id="UP000435112"/>
    </source>
</evidence>
<evidence type="ECO:0000313" key="1">
    <source>
        <dbReference type="EMBL" id="KAE8968122.1"/>
    </source>
</evidence>
<name>A0A6A3HGK6_9STRA</name>
<proteinExistence type="predicted"/>
<dbReference type="AlphaFoldDB" id="A0A6A3HGK6"/>
<evidence type="ECO:0000313" key="3">
    <source>
        <dbReference type="Proteomes" id="UP000429607"/>
    </source>
</evidence>
<dbReference type="EMBL" id="QXFV01004725">
    <property type="protein sequence ID" value="KAE8968122.1"/>
    <property type="molecule type" value="Genomic_DNA"/>
</dbReference>
<accession>A0A6A3HGK6</accession>
<reference evidence="3 4" key="1">
    <citation type="submission" date="2018-09" db="EMBL/GenBank/DDBJ databases">
        <title>Genomic investigation of the strawberry pathogen Phytophthora fragariae indicates pathogenicity is determined by transcriptional variation in three key races.</title>
        <authorList>
            <person name="Adams T.M."/>
            <person name="Armitage A.D."/>
            <person name="Sobczyk M.K."/>
            <person name="Bates H.J."/>
            <person name="Dunwell J.M."/>
            <person name="Nellist C.F."/>
            <person name="Harrison R.J."/>
        </authorList>
    </citation>
    <scope>NUCLEOTIDE SEQUENCE [LARGE SCALE GENOMIC DNA]</scope>
    <source>
        <strain evidence="1 3">SCRP249</strain>
        <strain evidence="2 4">SCRP324</strain>
    </source>
</reference>
<dbReference type="OrthoDB" id="10409737at2759"/>
<dbReference type="EMBL" id="QXFU01004408">
    <property type="protein sequence ID" value="KAE8968931.1"/>
    <property type="molecule type" value="Genomic_DNA"/>
</dbReference>
<evidence type="ECO:0000313" key="2">
    <source>
        <dbReference type="EMBL" id="KAE8968931.1"/>
    </source>
</evidence>
<comment type="caution">
    <text evidence="1">The sequence shown here is derived from an EMBL/GenBank/DDBJ whole genome shotgun (WGS) entry which is preliminary data.</text>
</comment>
<gene>
    <name evidence="1" type="ORF">PR001_g27886</name>
    <name evidence="2" type="ORF">PR002_g27587</name>
</gene>